<feature type="transmembrane region" description="Helical" evidence="1">
    <location>
        <begin position="64"/>
        <end position="82"/>
    </location>
</feature>
<name>V5CKD0_TRYCR</name>
<dbReference type="EMBL" id="AYLP01000652">
    <property type="protein sequence ID" value="ESS55836.1"/>
    <property type="molecule type" value="Genomic_DNA"/>
</dbReference>
<evidence type="ECO:0000313" key="3">
    <source>
        <dbReference type="Proteomes" id="UP000017861"/>
    </source>
</evidence>
<evidence type="ECO:0000313" key="2">
    <source>
        <dbReference type="EMBL" id="ESS55836.1"/>
    </source>
</evidence>
<evidence type="ECO:0000256" key="1">
    <source>
        <dbReference type="SAM" id="Phobius"/>
    </source>
</evidence>
<dbReference type="AlphaFoldDB" id="V5CKD0"/>
<dbReference type="VEuPathDB" id="TriTrypDB:TCDM_12674"/>
<dbReference type="OrthoDB" id="10406661at2759"/>
<keyword evidence="1" id="KW-0812">Transmembrane</keyword>
<protein>
    <submittedName>
        <fullName evidence="2">Uncharacterized protein</fullName>
    </submittedName>
</protein>
<feature type="transmembrane region" description="Helical" evidence="1">
    <location>
        <begin position="94"/>
        <end position="113"/>
    </location>
</feature>
<organism evidence="2 3">
    <name type="scientific">Trypanosoma cruzi Dm28c</name>
    <dbReference type="NCBI Taxonomy" id="1416333"/>
    <lineage>
        <taxon>Eukaryota</taxon>
        <taxon>Discoba</taxon>
        <taxon>Euglenozoa</taxon>
        <taxon>Kinetoplastea</taxon>
        <taxon>Metakinetoplastina</taxon>
        <taxon>Trypanosomatida</taxon>
        <taxon>Trypanosomatidae</taxon>
        <taxon>Trypanosoma</taxon>
        <taxon>Schizotrypanum</taxon>
    </lineage>
</organism>
<reference evidence="2 3" key="1">
    <citation type="journal article" date="2014" name="Genome Announc.">
        <title>Trypanosoma cruzi Clone Dm28c Draft Genome Sequence.</title>
        <authorList>
            <person name="Grisard E.C."/>
            <person name="Teixeira S.M."/>
            <person name="de Almeida L.G."/>
            <person name="Stoco P.H."/>
            <person name="Gerber A.L."/>
            <person name="Talavera-Lopez C."/>
            <person name="Lima O.C."/>
            <person name="Andersson B."/>
            <person name="de Vasconcelos A.T."/>
        </authorList>
    </citation>
    <scope>NUCLEOTIDE SEQUENCE [LARGE SCALE GENOMIC DNA]</scope>
    <source>
        <strain evidence="2 3">Dm28c</strain>
    </source>
</reference>
<proteinExistence type="predicted"/>
<accession>V5CKD0</accession>
<gene>
    <name evidence="2" type="ORF">TCDM_12674</name>
</gene>
<dbReference type="Proteomes" id="UP000017861">
    <property type="component" value="Unassembled WGS sequence"/>
</dbReference>
<sequence>MKRLCRFVCATQSSSLQAVVTVRCGAVLFDEGRVRCYGCCAPQPFIASAPSFFFFFTMDLLEELWFWCLLHSVSPCVSVAVLPRGAKAFDGVFTLLFAFCSQPCLVMAAAVGLCDCVLAVRVSSFAVVPSLCWWGRRRATASVELCSSRRGKATTADDGDGLCFRRSDGMT</sequence>
<comment type="caution">
    <text evidence="2">The sequence shown here is derived from an EMBL/GenBank/DDBJ whole genome shotgun (WGS) entry which is preliminary data.</text>
</comment>
<keyword evidence="1" id="KW-1133">Transmembrane helix</keyword>
<keyword evidence="1" id="KW-0472">Membrane</keyword>